<evidence type="ECO:0000256" key="1">
    <source>
        <dbReference type="SAM" id="MobiDB-lite"/>
    </source>
</evidence>
<dbReference type="EMBL" id="JACIHI010000017">
    <property type="protein sequence ID" value="MBB4442558.1"/>
    <property type="molecule type" value="Genomic_DNA"/>
</dbReference>
<accession>A0A7W6UQL8</accession>
<reference evidence="2 3" key="1">
    <citation type="submission" date="2020-08" db="EMBL/GenBank/DDBJ databases">
        <title>Genomic Encyclopedia of Type Strains, Phase IV (KMG-V): Genome sequencing to study the core and pangenomes of soil and plant-associated prokaryotes.</title>
        <authorList>
            <person name="Whitman W."/>
        </authorList>
    </citation>
    <scope>NUCLEOTIDE SEQUENCE [LARGE SCALE GENOMIC DNA]</scope>
    <source>
        <strain evidence="2 3">SEMIA 414</strain>
    </source>
</reference>
<dbReference type="AlphaFoldDB" id="A0A7W6UQL8"/>
<proteinExistence type="predicted"/>
<comment type="caution">
    <text evidence="2">The sequence shown here is derived from an EMBL/GenBank/DDBJ whole genome shotgun (WGS) entry which is preliminary data.</text>
</comment>
<evidence type="ECO:0000313" key="2">
    <source>
        <dbReference type="EMBL" id="MBB4442558.1"/>
    </source>
</evidence>
<gene>
    <name evidence="2" type="ORF">GGE15_005853</name>
</gene>
<name>A0A7W6UQL8_9HYPH</name>
<sequence>MLLQREHMGMSISSVRLKPERLPEPCRTIVSRMNGDDGTEGPRMVEQSYGKHPTDAAPAHCGTNIETPHPQRP</sequence>
<dbReference type="Proteomes" id="UP000533724">
    <property type="component" value="Unassembled WGS sequence"/>
</dbReference>
<organism evidence="2 3">
    <name type="scientific">Rhizobium esperanzae</name>
    <dbReference type="NCBI Taxonomy" id="1967781"/>
    <lineage>
        <taxon>Bacteria</taxon>
        <taxon>Pseudomonadati</taxon>
        <taxon>Pseudomonadota</taxon>
        <taxon>Alphaproteobacteria</taxon>
        <taxon>Hyphomicrobiales</taxon>
        <taxon>Rhizobiaceae</taxon>
        <taxon>Rhizobium/Agrobacterium group</taxon>
        <taxon>Rhizobium</taxon>
    </lineage>
</organism>
<evidence type="ECO:0000313" key="3">
    <source>
        <dbReference type="Proteomes" id="UP000533724"/>
    </source>
</evidence>
<feature type="region of interest" description="Disordered" evidence="1">
    <location>
        <begin position="1"/>
        <end position="73"/>
    </location>
</feature>
<protein>
    <submittedName>
        <fullName evidence="2">Uncharacterized protein</fullName>
    </submittedName>
</protein>